<reference evidence="2" key="1">
    <citation type="submission" date="2020-10" db="EMBL/GenBank/DDBJ databases">
        <authorList>
            <person name="Kikuchi T."/>
        </authorList>
    </citation>
    <scope>NUCLEOTIDE SEQUENCE</scope>
    <source>
        <strain evidence="2">NKZ352</strain>
    </source>
</reference>
<evidence type="ECO:0000313" key="2">
    <source>
        <dbReference type="EMBL" id="CAD6196826.1"/>
    </source>
</evidence>
<evidence type="ECO:0000256" key="1">
    <source>
        <dbReference type="SAM" id="MobiDB-lite"/>
    </source>
</evidence>
<feature type="region of interest" description="Disordered" evidence="1">
    <location>
        <begin position="139"/>
        <end position="164"/>
    </location>
</feature>
<comment type="caution">
    <text evidence="2">The sequence shown here is derived from an EMBL/GenBank/DDBJ whole genome shotgun (WGS) entry which is preliminary data.</text>
</comment>
<keyword evidence="3" id="KW-1185">Reference proteome</keyword>
<name>A0A8S1HQR4_9PELO</name>
<protein>
    <submittedName>
        <fullName evidence="2">Uncharacterized protein</fullName>
    </submittedName>
</protein>
<dbReference type="Proteomes" id="UP000835052">
    <property type="component" value="Unassembled WGS sequence"/>
</dbReference>
<feature type="compositionally biased region" description="Polar residues" evidence="1">
    <location>
        <begin position="140"/>
        <end position="149"/>
    </location>
</feature>
<organism evidence="2 3">
    <name type="scientific">Caenorhabditis auriculariae</name>
    <dbReference type="NCBI Taxonomy" id="2777116"/>
    <lineage>
        <taxon>Eukaryota</taxon>
        <taxon>Metazoa</taxon>
        <taxon>Ecdysozoa</taxon>
        <taxon>Nematoda</taxon>
        <taxon>Chromadorea</taxon>
        <taxon>Rhabditida</taxon>
        <taxon>Rhabditina</taxon>
        <taxon>Rhabditomorpha</taxon>
        <taxon>Rhabditoidea</taxon>
        <taxon>Rhabditidae</taxon>
        <taxon>Peloderinae</taxon>
        <taxon>Caenorhabditis</taxon>
    </lineage>
</organism>
<dbReference type="EMBL" id="CAJGYM010000080">
    <property type="protein sequence ID" value="CAD6196826.1"/>
    <property type="molecule type" value="Genomic_DNA"/>
</dbReference>
<evidence type="ECO:0000313" key="3">
    <source>
        <dbReference type="Proteomes" id="UP000835052"/>
    </source>
</evidence>
<sequence>MKSGIPASTKAIPNKARVFRRGHEMDCYRGTSCLATLPSPHDRTTSLGAPYRRWSKWPSVGSRGAVRPPTVWSKEVRALWRHHVFPKGRTAPEILLKCPVPSVLRLRLNERKRGRQNWACQKRYEIEWDDLTRFRGISDKPSSVPTSNKDPFEKAKPPGQNSRNKLVNFHSSNPALWHGDIRVEHDLGHSFRRGDLSHSEPLSGTSVQPWRLVHCPTPPCSICPYHLWQLRSDQGDWCFSHSSSSEQKYEPLHGIWLQFGLVIRHREKVQRVLLNIGSRAQWRPLHSVMRECSQRLAKVESGQVLPADLITARRKML</sequence>
<dbReference type="AlphaFoldDB" id="A0A8S1HQR4"/>
<gene>
    <name evidence="2" type="ORF">CAUJ_LOCUS12737</name>
</gene>
<accession>A0A8S1HQR4</accession>
<proteinExistence type="predicted"/>